<evidence type="ECO:0000313" key="2">
    <source>
        <dbReference type="EMBL" id="OGZ89057.1"/>
    </source>
</evidence>
<evidence type="ECO:0008006" key="4">
    <source>
        <dbReference type="Google" id="ProtNLM"/>
    </source>
</evidence>
<dbReference type="Proteomes" id="UP000178935">
    <property type="component" value="Unassembled WGS sequence"/>
</dbReference>
<accession>A0A1G2JPJ1</accession>
<name>A0A1G2JPJ1_9BACT</name>
<dbReference type="AlphaFoldDB" id="A0A1G2JPJ1"/>
<dbReference type="EMBL" id="MHPU01000012">
    <property type="protein sequence ID" value="OGZ89057.1"/>
    <property type="molecule type" value="Genomic_DNA"/>
</dbReference>
<comment type="caution">
    <text evidence="2">The sequence shown here is derived from an EMBL/GenBank/DDBJ whole genome shotgun (WGS) entry which is preliminary data.</text>
</comment>
<keyword evidence="1" id="KW-0472">Membrane</keyword>
<proteinExistence type="predicted"/>
<feature type="transmembrane region" description="Helical" evidence="1">
    <location>
        <begin position="72"/>
        <end position="92"/>
    </location>
</feature>
<reference evidence="2 3" key="1">
    <citation type="journal article" date="2016" name="Nat. Commun.">
        <title>Thousands of microbial genomes shed light on interconnected biogeochemical processes in an aquifer system.</title>
        <authorList>
            <person name="Anantharaman K."/>
            <person name="Brown C.T."/>
            <person name="Hug L.A."/>
            <person name="Sharon I."/>
            <person name="Castelle C.J."/>
            <person name="Probst A.J."/>
            <person name="Thomas B.C."/>
            <person name="Singh A."/>
            <person name="Wilkins M.J."/>
            <person name="Karaoz U."/>
            <person name="Brodie E.L."/>
            <person name="Williams K.H."/>
            <person name="Hubbard S.S."/>
            <person name="Banfield J.F."/>
        </authorList>
    </citation>
    <scope>NUCLEOTIDE SEQUENCE [LARGE SCALE GENOMIC DNA]</scope>
</reference>
<keyword evidence="1" id="KW-0812">Transmembrane</keyword>
<sequence>MKCANCKNEIASGENFCGFCGMENIDVNEKSSILEELKMKGESNDNGMVLKIKNMEEQTNEVTDKKSPFEKFFILIFLAVFIVIPIGWSIWYDATKPPDIPRCKETQKKKQVITKLDGGTTSVTTETVNGCEYPDGSFIEYPN</sequence>
<protein>
    <recommendedName>
        <fullName evidence="4">Zinc-ribbon domain-containing protein</fullName>
    </recommendedName>
</protein>
<evidence type="ECO:0000313" key="3">
    <source>
        <dbReference type="Proteomes" id="UP000178935"/>
    </source>
</evidence>
<keyword evidence="1" id="KW-1133">Transmembrane helix</keyword>
<evidence type="ECO:0000256" key="1">
    <source>
        <dbReference type="SAM" id="Phobius"/>
    </source>
</evidence>
<gene>
    <name evidence="2" type="ORF">A2561_05420</name>
</gene>
<organism evidence="2 3">
    <name type="scientific">Candidatus Staskawiczbacteria bacterium RIFOXYD1_FULL_32_13</name>
    <dbReference type="NCBI Taxonomy" id="1802234"/>
    <lineage>
        <taxon>Bacteria</taxon>
        <taxon>Candidatus Staskawicziibacteriota</taxon>
    </lineage>
</organism>